<accession>A0ABR3IVZ9</accession>
<feature type="compositionally biased region" description="Acidic residues" evidence="1">
    <location>
        <begin position="80"/>
        <end position="98"/>
    </location>
</feature>
<evidence type="ECO:0000313" key="3">
    <source>
        <dbReference type="Proteomes" id="UP001556367"/>
    </source>
</evidence>
<proteinExistence type="predicted"/>
<evidence type="ECO:0000256" key="1">
    <source>
        <dbReference type="SAM" id="MobiDB-lite"/>
    </source>
</evidence>
<feature type="region of interest" description="Disordered" evidence="1">
    <location>
        <begin position="58"/>
        <end position="173"/>
    </location>
</feature>
<comment type="caution">
    <text evidence="2">The sequence shown here is derived from an EMBL/GenBank/DDBJ whole genome shotgun (WGS) entry which is preliminary data.</text>
</comment>
<gene>
    <name evidence="2" type="ORF">HGRIS_013555</name>
</gene>
<feature type="compositionally biased region" description="Pro residues" evidence="1">
    <location>
        <begin position="126"/>
        <end position="147"/>
    </location>
</feature>
<reference evidence="3" key="1">
    <citation type="submission" date="2024-06" db="EMBL/GenBank/DDBJ databases">
        <title>Multi-omics analyses provide insights into the biosynthesis of the anticancer antibiotic pleurotin in Hohenbuehelia grisea.</title>
        <authorList>
            <person name="Weaver J.A."/>
            <person name="Alberti F."/>
        </authorList>
    </citation>
    <scope>NUCLEOTIDE SEQUENCE [LARGE SCALE GENOMIC DNA]</scope>
    <source>
        <strain evidence="3">T-177</strain>
    </source>
</reference>
<dbReference type="EMBL" id="JASNQZ010000015">
    <property type="protein sequence ID" value="KAL0947448.1"/>
    <property type="molecule type" value="Genomic_DNA"/>
</dbReference>
<name>A0ABR3IVZ9_9AGAR</name>
<feature type="compositionally biased region" description="Acidic residues" evidence="1">
    <location>
        <begin position="150"/>
        <end position="159"/>
    </location>
</feature>
<organism evidence="2 3">
    <name type="scientific">Hohenbuehelia grisea</name>
    <dbReference type="NCBI Taxonomy" id="104357"/>
    <lineage>
        <taxon>Eukaryota</taxon>
        <taxon>Fungi</taxon>
        <taxon>Dikarya</taxon>
        <taxon>Basidiomycota</taxon>
        <taxon>Agaricomycotina</taxon>
        <taxon>Agaricomycetes</taxon>
        <taxon>Agaricomycetidae</taxon>
        <taxon>Agaricales</taxon>
        <taxon>Pleurotineae</taxon>
        <taxon>Pleurotaceae</taxon>
        <taxon>Hohenbuehelia</taxon>
    </lineage>
</organism>
<evidence type="ECO:0000313" key="2">
    <source>
        <dbReference type="EMBL" id="KAL0947448.1"/>
    </source>
</evidence>
<dbReference type="Proteomes" id="UP001556367">
    <property type="component" value="Unassembled WGS sequence"/>
</dbReference>
<protein>
    <submittedName>
        <fullName evidence="2">Uncharacterized protein</fullName>
    </submittedName>
</protein>
<feature type="compositionally biased region" description="Polar residues" evidence="1">
    <location>
        <begin position="61"/>
        <end position="70"/>
    </location>
</feature>
<sequence>MDPPPGHRHCTCPTRCKGGKWIPERTWRNHAKYRCNNNEFLPSVTAFLQQQAAVRLGNPVNPASSSSGAQQAKRKRNTDDEAEADGEAPGPEENDWEDWNMHSPSGFEGPLHGGSRSGSPSSQPGAPSPPGSRPDSPIQPPPPPPADPGSESDNEDDLGPGDHRPDAEEQLPFSRIEDVKLSQEFIELLKSANLDDSGLGPDDLEDLRKPSAIPLEVLQNPDFRLSIRLFLSSLKSSEATYTENVAAIKERFPECTGILSLDQVKRRLKQLTGVVPVMHDMCVNTCIAFTGPFSELDTCNHCSQPRGEYESHSHSAVHTVNLALTLTMRPSHSLSANSQSLLTSSQSVSAHSHSRRRGLQQILAVNLINETNYV</sequence>
<keyword evidence="3" id="KW-1185">Reference proteome</keyword>